<dbReference type="NCBIfam" id="TIGR01444">
    <property type="entry name" value="fkbM_fam"/>
    <property type="match status" value="1"/>
</dbReference>
<accession>A0A423PYT6</accession>
<dbReference type="SUPFAM" id="SSF53335">
    <property type="entry name" value="S-adenosyl-L-methionine-dependent methyltransferases"/>
    <property type="match status" value="1"/>
</dbReference>
<dbReference type="InterPro" id="IPR006342">
    <property type="entry name" value="FkbM_mtfrase"/>
</dbReference>
<keyword evidence="1 2" id="KW-0808">Transferase</keyword>
<dbReference type="GO" id="GO:0016020">
    <property type="term" value="C:membrane"/>
    <property type="evidence" value="ECO:0007669"/>
    <property type="project" value="InterPro"/>
</dbReference>
<feature type="domain" description="Methyltransferase FkbM" evidence="4">
    <location>
        <begin position="312"/>
        <end position="443"/>
    </location>
</feature>
<gene>
    <name evidence="5" type="ORF">SAJA_04530</name>
</gene>
<dbReference type="PANTHER" id="PTHR34203">
    <property type="entry name" value="METHYLTRANSFERASE, FKBM FAMILY PROTEIN"/>
    <property type="match status" value="1"/>
</dbReference>
<dbReference type="Pfam" id="PF01066">
    <property type="entry name" value="CDP-OH_P_transf"/>
    <property type="match status" value="1"/>
</dbReference>
<feature type="transmembrane region" description="Helical" evidence="3">
    <location>
        <begin position="36"/>
        <end position="60"/>
    </location>
</feature>
<dbReference type="InterPro" id="IPR048254">
    <property type="entry name" value="CDP_ALCOHOL_P_TRANSF_CS"/>
</dbReference>
<dbReference type="Gene3D" id="1.20.120.1760">
    <property type="match status" value="1"/>
</dbReference>
<keyword evidence="5" id="KW-0489">Methyltransferase</keyword>
<keyword evidence="3" id="KW-0812">Transmembrane</keyword>
<evidence type="ECO:0000313" key="5">
    <source>
        <dbReference type="EMBL" id="ROO30761.1"/>
    </source>
</evidence>
<dbReference type="EMBL" id="AYKG01000010">
    <property type="protein sequence ID" value="ROO30761.1"/>
    <property type="molecule type" value="Genomic_DNA"/>
</dbReference>
<keyword evidence="3" id="KW-1133">Transmembrane helix</keyword>
<evidence type="ECO:0000256" key="1">
    <source>
        <dbReference type="ARBA" id="ARBA00022679"/>
    </source>
</evidence>
<feature type="transmembrane region" description="Helical" evidence="3">
    <location>
        <begin position="124"/>
        <end position="141"/>
    </location>
</feature>
<dbReference type="GO" id="GO:0032259">
    <property type="term" value="P:methylation"/>
    <property type="evidence" value="ECO:0007669"/>
    <property type="project" value="UniProtKB-KW"/>
</dbReference>
<organism evidence="5 6">
    <name type="scientific">Salinisphaera japonica YTM-1</name>
    <dbReference type="NCBI Taxonomy" id="1209778"/>
    <lineage>
        <taxon>Bacteria</taxon>
        <taxon>Pseudomonadati</taxon>
        <taxon>Pseudomonadota</taxon>
        <taxon>Gammaproteobacteria</taxon>
        <taxon>Salinisphaerales</taxon>
        <taxon>Salinisphaeraceae</taxon>
        <taxon>Salinisphaera</taxon>
    </lineage>
</organism>
<name>A0A423PYT6_9GAMM</name>
<dbReference type="PROSITE" id="PS00379">
    <property type="entry name" value="CDP_ALCOHOL_P_TRANSF"/>
    <property type="match status" value="1"/>
</dbReference>
<comment type="caution">
    <text evidence="5">The sequence shown here is derived from an EMBL/GenBank/DDBJ whole genome shotgun (WGS) entry which is preliminary data.</text>
</comment>
<dbReference type="InterPro" id="IPR052514">
    <property type="entry name" value="SAM-dependent_MTase"/>
</dbReference>
<dbReference type="InterPro" id="IPR000462">
    <property type="entry name" value="CDP-OH_P_trans"/>
</dbReference>
<comment type="similarity">
    <text evidence="2">Belongs to the CDP-alcohol phosphatidyltransferase class-I family.</text>
</comment>
<feature type="transmembrane region" description="Helical" evidence="3">
    <location>
        <begin position="92"/>
        <end position="112"/>
    </location>
</feature>
<dbReference type="AlphaFoldDB" id="A0A423PYT6"/>
<dbReference type="PANTHER" id="PTHR34203:SF15">
    <property type="entry name" value="SLL1173 PROTEIN"/>
    <property type="match status" value="1"/>
</dbReference>
<reference evidence="5 6" key="1">
    <citation type="submission" date="2013-10" db="EMBL/GenBank/DDBJ databases">
        <title>Salinisphaera japonica YTM-1 Genome Sequencing.</title>
        <authorList>
            <person name="Lai Q."/>
            <person name="Li C."/>
            <person name="Shao Z."/>
        </authorList>
    </citation>
    <scope>NUCLEOTIDE SEQUENCE [LARGE SCALE GENOMIC DNA]</scope>
    <source>
        <strain evidence="5 6">YTM-1</strain>
    </source>
</reference>
<keyword evidence="6" id="KW-1185">Reference proteome</keyword>
<evidence type="ECO:0000256" key="3">
    <source>
        <dbReference type="SAM" id="Phobius"/>
    </source>
</evidence>
<dbReference type="GO" id="GO:0016780">
    <property type="term" value="F:phosphotransferase activity, for other substituted phosphate groups"/>
    <property type="evidence" value="ECO:0007669"/>
    <property type="project" value="InterPro"/>
</dbReference>
<dbReference type="Pfam" id="PF05050">
    <property type="entry name" value="Methyltransf_21"/>
    <property type="match status" value="1"/>
</dbReference>
<proteinExistence type="inferred from homology"/>
<evidence type="ECO:0000256" key="2">
    <source>
        <dbReference type="RuleBase" id="RU003750"/>
    </source>
</evidence>
<dbReference type="InParanoid" id="A0A423PYT6"/>
<dbReference type="GO" id="GO:0008654">
    <property type="term" value="P:phospholipid biosynthetic process"/>
    <property type="evidence" value="ECO:0007669"/>
    <property type="project" value="InterPro"/>
</dbReference>
<keyword evidence="3" id="KW-0472">Membrane</keyword>
<feature type="transmembrane region" description="Helical" evidence="3">
    <location>
        <begin position="161"/>
        <end position="178"/>
    </location>
</feature>
<sequence length="518" mass="54898">MFHESVFLVSSADAVSMSMPTQTGLSAAPIRSTAEAGIVIVLTAALLGLATLGLALAGVAGPVSALVAPLGFAVLAAGVMIALPAHPHPRFGLANTLTTIRAGLAALLGTLIVEADIVAQSSALAWLATGVAGLALALDALDGPIARRAGQTSRFGARFDMEIDALLIALLAGLLVAIDKLGTWALALGVMRYGFALVRLAWPRLAATDLAPSQRRRIVCGVQGIVLVACLAPVVPRPWAAGLAGAALLALTGSFTADLIRLWRQGASRGKSYSAQLGLWRSLVVYYGQPWRTIALRRFHDRLIRPGDRVFDIGAHVGHRSRAMARAGARVIAVEPQPLFADFLSRRVVDDHITLERVAVGATCTTVTLQISARHPTVSTASRAWVNTVGQSPGFRHVRWASQVDVAQTTLAALIARHGVPAFCKIDVEGLEADILAGLDQALALVAFECLPAAREIGLACIDRLEALADDYRYNWVIGEQHRWARRDWLGATDMQRVIRALPAAGCGIDIYARRDAP</sequence>
<dbReference type="GO" id="GO:0008168">
    <property type="term" value="F:methyltransferase activity"/>
    <property type="evidence" value="ECO:0007669"/>
    <property type="project" value="UniProtKB-KW"/>
</dbReference>
<protein>
    <submittedName>
        <fullName evidence="5">Methyltransferase FkbM</fullName>
    </submittedName>
</protein>
<feature type="transmembrane region" description="Helical" evidence="3">
    <location>
        <begin position="66"/>
        <end position="85"/>
    </location>
</feature>
<evidence type="ECO:0000313" key="6">
    <source>
        <dbReference type="Proteomes" id="UP000285310"/>
    </source>
</evidence>
<dbReference type="Gene3D" id="3.40.50.150">
    <property type="entry name" value="Vaccinia Virus protein VP39"/>
    <property type="match status" value="1"/>
</dbReference>
<dbReference type="InterPro" id="IPR043130">
    <property type="entry name" value="CDP-OH_PTrfase_TM_dom"/>
</dbReference>
<dbReference type="Proteomes" id="UP000285310">
    <property type="component" value="Unassembled WGS sequence"/>
</dbReference>
<evidence type="ECO:0000259" key="4">
    <source>
        <dbReference type="Pfam" id="PF05050"/>
    </source>
</evidence>
<dbReference type="InterPro" id="IPR029063">
    <property type="entry name" value="SAM-dependent_MTases_sf"/>
</dbReference>